<evidence type="ECO:0000313" key="3">
    <source>
        <dbReference type="Proteomes" id="UP000639274"/>
    </source>
</evidence>
<dbReference type="EMBL" id="CP071518">
    <property type="protein sequence ID" value="QSX77924.1"/>
    <property type="molecule type" value="Genomic_DNA"/>
</dbReference>
<gene>
    <name evidence="2" type="ORF">I8J32_014535</name>
</gene>
<evidence type="ECO:0000313" key="2">
    <source>
        <dbReference type="EMBL" id="QSX77924.1"/>
    </source>
</evidence>
<feature type="transmembrane region" description="Helical" evidence="1">
    <location>
        <begin position="44"/>
        <end position="65"/>
    </location>
</feature>
<dbReference type="RefSeq" id="WP_200615795.1">
    <property type="nucleotide sequence ID" value="NZ_CP071518.1"/>
</dbReference>
<sequence>MTTHPVPQPRRGRNPWRPLIWGGAAALLLLPAVAMQFTHEVVWTGSDFIAMGVMLGTACALYELATWLSGNTVYRMGFAIAVATGFLTVWVNLAVGMFGSEHNPLNLMFGGVLLVAAAGALAAKFRARGMARAMAATALAQLLAAGVGLALGGMERDGPGIGLETFLTAGFAVPWMVAALVFSKAARDEAAAGGTP</sequence>
<feature type="transmembrane region" description="Helical" evidence="1">
    <location>
        <begin position="77"/>
        <end position="99"/>
    </location>
</feature>
<proteinExistence type="predicted"/>
<keyword evidence="3" id="KW-1185">Reference proteome</keyword>
<feature type="transmembrane region" description="Helical" evidence="1">
    <location>
        <begin position="160"/>
        <end position="182"/>
    </location>
</feature>
<name>A0A974XYA0_9GAMM</name>
<evidence type="ECO:0000256" key="1">
    <source>
        <dbReference type="SAM" id="Phobius"/>
    </source>
</evidence>
<keyword evidence="1" id="KW-0812">Transmembrane</keyword>
<feature type="transmembrane region" description="Helical" evidence="1">
    <location>
        <begin position="135"/>
        <end position="154"/>
    </location>
</feature>
<feature type="transmembrane region" description="Helical" evidence="1">
    <location>
        <begin position="105"/>
        <end position="123"/>
    </location>
</feature>
<reference evidence="2 3" key="1">
    <citation type="submission" date="2021-03" db="EMBL/GenBank/DDBJ databases">
        <title>Lysobacter sp. nov. isolated from soil of gangwondo yeongwol, south Korea.</title>
        <authorList>
            <person name="Kim K.R."/>
            <person name="Kim K.H."/>
            <person name="Jeon C.O."/>
        </authorList>
    </citation>
    <scope>NUCLEOTIDE SEQUENCE [LARGE SCALE GENOMIC DNA]</scope>
    <source>
        <strain evidence="2 3">R19</strain>
    </source>
</reference>
<keyword evidence="1" id="KW-0472">Membrane</keyword>
<protein>
    <submittedName>
        <fullName evidence="2">Uncharacterized protein</fullName>
    </submittedName>
</protein>
<dbReference type="AlphaFoldDB" id="A0A974XYA0"/>
<organism evidence="2 3">
    <name type="scientific">Agrilutibacter solisilvae</name>
    <dbReference type="NCBI Taxonomy" id="2763317"/>
    <lineage>
        <taxon>Bacteria</taxon>
        <taxon>Pseudomonadati</taxon>
        <taxon>Pseudomonadota</taxon>
        <taxon>Gammaproteobacteria</taxon>
        <taxon>Lysobacterales</taxon>
        <taxon>Lysobacteraceae</taxon>
        <taxon>Agrilutibacter</taxon>
    </lineage>
</organism>
<accession>A0A974XYA0</accession>
<dbReference type="Proteomes" id="UP000639274">
    <property type="component" value="Chromosome"/>
</dbReference>
<dbReference type="KEGG" id="lsf:I8J32_014535"/>
<keyword evidence="1" id="KW-1133">Transmembrane helix</keyword>